<dbReference type="Pfam" id="PF13456">
    <property type="entry name" value="RVT_3"/>
    <property type="match status" value="1"/>
</dbReference>
<dbReference type="GO" id="GO:0003676">
    <property type="term" value="F:nucleic acid binding"/>
    <property type="evidence" value="ECO:0007669"/>
    <property type="project" value="InterPro"/>
</dbReference>
<organism evidence="2 3">
    <name type="scientific">Candidatus Berkelbacteria bacterium Licking1014_2</name>
    <dbReference type="NCBI Taxonomy" id="2017146"/>
    <lineage>
        <taxon>Bacteria</taxon>
        <taxon>Candidatus Berkelbacteria</taxon>
    </lineage>
</organism>
<accession>A0A554LRJ8</accession>
<dbReference type="AlphaFoldDB" id="A0A554LRJ8"/>
<dbReference type="InterPro" id="IPR012337">
    <property type="entry name" value="RNaseH-like_sf"/>
</dbReference>
<dbReference type="CDD" id="cd09279">
    <property type="entry name" value="RNase_HI_like"/>
    <property type="match status" value="1"/>
</dbReference>
<dbReference type="EMBL" id="VMGL01000066">
    <property type="protein sequence ID" value="TSC95496.1"/>
    <property type="molecule type" value="Genomic_DNA"/>
</dbReference>
<dbReference type="PROSITE" id="PS50879">
    <property type="entry name" value="RNASE_H_1"/>
    <property type="match status" value="1"/>
</dbReference>
<sequence length="103" mass="11585">MTKTISQAIGEATNNQAEYRAVLAALNWLKNQPPAETTIFLDSQLLVEQLNGNYKVKNSELKNLHSQTRALIMELGGRIGFQYIPREQNRAADQLVNEVLDKS</sequence>
<name>A0A554LRJ8_9BACT</name>
<dbReference type="InterPro" id="IPR002156">
    <property type="entry name" value="RNaseH_domain"/>
</dbReference>
<dbReference type="Proteomes" id="UP000318711">
    <property type="component" value="Unassembled WGS sequence"/>
</dbReference>
<reference evidence="2 3" key="1">
    <citation type="submission" date="2017-07" db="EMBL/GenBank/DDBJ databases">
        <title>Mechanisms for carbon and nitrogen cycling indicate functional differentiation within the Candidate Phyla Radiation.</title>
        <authorList>
            <person name="Danczak R.E."/>
            <person name="Johnston M.D."/>
            <person name="Kenah C."/>
            <person name="Slattery M."/>
            <person name="Wrighton K.C."/>
            <person name="Wilkins M.J."/>
        </authorList>
    </citation>
    <scope>NUCLEOTIDE SEQUENCE [LARGE SCALE GENOMIC DNA]</scope>
    <source>
        <strain evidence="2">Licking1014_2</strain>
    </source>
</reference>
<dbReference type="PANTHER" id="PTHR48475">
    <property type="entry name" value="RIBONUCLEASE H"/>
    <property type="match status" value="1"/>
</dbReference>
<dbReference type="SUPFAM" id="SSF53098">
    <property type="entry name" value="Ribonuclease H-like"/>
    <property type="match status" value="1"/>
</dbReference>
<feature type="domain" description="RNase H type-1" evidence="1">
    <location>
        <begin position="1"/>
        <end position="101"/>
    </location>
</feature>
<evidence type="ECO:0000313" key="3">
    <source>
        <dbReference type="Proteomes" id="UP000318711"/>
    </source>
</evidence>
<evidence type="ECO:0000313" key="2">
    <source>
        <dbReference type="EMBL" id="TSC95496.1"/>
    </source>
</evidence>
<dbReference type="Gene3D" id="3.30.420.10">
    <property type="entry name" value="Ribonuclease H-like superfamily/Ribonuclease H"/>
    <property type="match status" value="1"/>
</dbReference>
<proteinExistence type="predicted"/>
<evidence type="ECO:0000259" key="1">
    <source>
        <dbReference type="PROSITE" id="PS50879"/>
    </source>
</evidence>
<comment type="caution">
    <text evidence="2">The sequence shown here is derived from an EMBL/GenBank/DDBJ whole genome shotgun (WGS) entry which is preliminary data.</text>
</comment>
<protein>
    <submittedName>
        <fullName evidence="2">Ribonuclease H</fullName>
    </submittedName>
</protein>
<dbReference type="PANTHER" id="PTHR48475:SF1">
    <property type="entry name" value="RNASE H TYPE-1 DOMAIN-CONTAINING PROTEIN"/>
    <property type="match status" value="1"/>
</dbReference>
<gene>
    <name evidence="2" type="ORF">CEN88_475</name>
</gene>
<dbReference type="InterPro" id="IPR036397">
    <property type="entry name" value="RNaseH_sf"/>
</dbReference>
<dbReference type="GO" id="GO:0004523">
    <property type="term" value="F:RNA-DNA hybrid ribonuclease activity"/>
    <property type="evidence" value="ECO:0007669"/>
    <property type="project" value="InterPro"/>
</dbReference>